<dbReference type="STRING" id="6573.A0A210Q7R5"/>
<evidence type="ECO:0000256" key="9">
    <source>
        <dbReference type="ARBA" id="ARBA00023136"/>
    </source>
</evidence>
<evidence type="ECO:0000256" key="8">
    <source>
        <dbReference type="ARBA" id="ARBA00022989"/>
    </source>
</evidence>
<sequence length="2882" mass="323482">MGNDRGIWTFLLVINFSVIIQCSWPLSSCKGKRTIYTAPNGTVESGVGADGTYTNFSRCEWLIDAGGANRSILLEFRKMDTECSYDFLFIFDGQSYNGKLVASVSGNTLPQPIVARTGYMLIYLFTDRNYNLEGFQADYKVQDCPFNCHGRGACVNNRCVCNSYYTGQDCELRICPNSCGFGDCKTINGEKICKCNGGVMGEGCDLPIHGRNGTGMWYRLAPSTESFVPRTAHAGVFVREEECLYIYGGYTLNEVLGDLVRFCVRNSQWETVQRNNQSDFWPAARKEHRMVKYGEGFYIFGGMQSDGSHCNDLLFYNLTSQTWSQKAVNSSLQPEKLTGHSLTLVNSWLYVIGGKMEHGLFSSSIYRYDINGSEDSWEVVYLKGGRPVQQLLVGHTAVYHKESRSIIVFGGYSALQARFAKLSSRLFMFNVETLYWGEVEYPEKQRVYSSSNIQRAYHSASIMGNYMVVYGGNVHMHNSIETCYDHKIHLYHLGCHQWIKHPGVHSHSAASNGEPKKGRFGHVAVPAYNNILLIIGGYSGYVRGDLVAYKFQGVVSPPENEEDKDLDHCENYADPQHERCPQDPECAFCMEKRDTRMPGCVHRSRLDKCADARHAKKYNCSGLCHALHTCQSCLTHGHKVTLNKKSPRHRFYQHDCVWCVRNSTCSPKSDSACSSSLSSYISGITGWWNGSNTKWEDVDQCSLDEIPAGIQMVTHYNPSNSEQPDEVKILHSTEELLDYEVYKGKTDGHLQMILKGFIHPLSATPIYGTDKLRVFLITSGLPTVLRLSNDSTLEKLEVVAMINKTNSPGARSVESVRNGSRPLFPNTVRGYKYLFTISGMSDMNEKQNSTVSLEWNIASPKIVRGKQVRPFTLEFLEQYHSPHCSRHHNCLACMSNAECGWCPYTDTCDHKGSNSSLSSCVGPDPQAYLITQPVDCVQCSDYVDCHTCASDELCEWITKDVRCTRRWRVHTMIKDPVNCPVACHRRMSCTSCISPNSECFWCENTETCLPFAHYISRFVNGQCREWMDSEGIESYSCKNCSSHSVCESCLAMYGCGWCSDPDNPSIGRCVDGDFAGPYHGQNCSVIIHDIQNRTEVLSADWSYQRCPDVNECILGFHDCHENATCENIHSSYLCHCNRGFKGDGRHCVKTCHYTCVHGNCSEVPDYECRCRLGYTGPDCNTSCQCNHRSTCSKGVGLCDECQHNTTGLHCEKCVLGFHGDPANLMGCEPCECNGHGDEELGLCSATGHCYCVDHTTGDHCQVCEEGHYGKPINGGRCYRSCDTPTVLNSTSGYIGSYKGTGVRDWHAYCIWIIAPLSGEELEPVRGDSQYDTPPINITIEDIDTDCGWDYVYVYDGIPDFIDGSEDAWGTLLGVFCGKTAGYSVLAKSRIVTIYFETDISKHHRIPGFNASYHMNKCSSVCPINKVCEGDRCICESGHDGPDCDNYMCTDNCTFIQDKFSCRCQANFNGGSTYSIELIPWFYQAVPRLRGLYGQWNRYGHTLTACGDELLYMFGGHSLEKGLLNDLWVFNITFGSKWNQIMPITIDEPEGRYYHAAACVPIKRQLFIYGGFIKDRTGKKKYKASNELWSFSIGGRKWTRMSVPALVKPVAGHTMTRIEETQLLIIGGFSTENYFSNMIYKFDTNVEHGKAWSEYGRGSLDGAVPLGLYGHTAVYHEQTNAIFVYGGMLFHIDKFSVSDQLYVLNLDEDRKQWNVLQAEEGSQKDARFLHTAVDMGDYMVVMGGRTDSSNFSNSILIYRYLCNYWHKFDLGDLAFSRPLHSVVAPSSAVINSSIYVMGGLDHFVHSEIIKLDLPSDVCSLIGDLNRCVNSSGCSACIMSTPGAPNRTYCYSNSRPEPAFCEAPHVTVITGEQCSLQWHLERSCYQYKACSQCLAVFPHFKQNSKACKWCTNCPQGKCIPFEGECKLENECDTNTLNQVKLEAAQCEEFSCTASDCDKCHAHSCVWSNNIKRQAEMTLILAGKQPFEWGCFLSRTVTEGPLQYSNSQSQDVCPARCYTYTTCTSCLKSIGSEGGSKECIWSEMLQECMPPAYHHLHCAGGECGLIIQATRTKCPRPCMEYQWCSDCLQAPGCGWCAFLGLNGKGVCMKGGVKSPIGGRCEGQVVEPGEGELPEEDKPFLRLSNGAQWVFTKCLSENECLNNHHNCDKERQRCIDKSKGFVCQCKKGYLWKERKGICEPVCHQGCVHGVCDAPDHCTCDFGWVGNDCSTKCMCNGYSKCRSALEKDNCLACVNNTLGAHCEHCEQLYVGSPEDKKPCVPCLEHCHNHTPNCTFGGGINNHSYPPYFWDSTYHNFGSRGPKEDEALCLDCMYNTEGRRCEKCLDGYFRVEKEGKTAFDKCIKCQCHGHSDMCDSKSGLNCRCANNTESPCQSQKIDKESVEKCWQKQCSACKEYFLGTPTNGHHCYRQMTVDRDYCLDPDTQKNCNQNPGPLLRGRTVFFAVQPRYLNVDIRVTIDITKGGVDIYFSSSDQTFIVDVSKVNGFHSIKLDPSLASDLTFPHPHDMQHGGRHRRSVQNSSSHKWHELIELKANDFHTYHTVKMTHTILIIQNVQSRVVITLPLELGLKTSKFYVVMYGRGGQTSNETYGNLYFRQDQTHIDLFVFFSVFFSSFFLFLAMCVLLWKLKQAVDAQRSRRERAKEMMHMASRPFARVLILIEPEPMPFVSTPLPRRTKYMKLSNRNTSGMALTPVETLQLPFQPMAKEEHPFDVVAMAIEPTDDGISAVRTAMFQMPGGPTVPTKLCLGSTLTLSVRAAMMGMKVTSRRRPSSTVFCGCSVWCEGVSVDWAKEEGWYLNWTGSIAGNEEGNTNATTAMGKCVFNRKWLDDPRFFSVREFKGDRTSAMSSLCNKIIDLGKIKEYALTSHEKS</sequence>
<keyword evidence="9 15" id="KW-0472">Membrane</keyword>
<keyword evidence="12 14" id="KW-0424">Laminin EGF-like domain</keyword>
<evidence type="ECO:0000313" key="21">
    <source>
        <dbReference type="Proteomes" id="UP000242188"/>
    </source>
</evidence>
<evidence type="ECO:0000256" key="13">
    <source>
        <dbReference type="PROSITE-ProRule" id="PRU00076"/>
    </source>
</evidence>
<keyword evidence="5 16" id="KW-0732">Signal</keyword>
<dbReference type="Pfam" id="PF07645">
    <property type="entry name" value="EGF_CA"/>
    <property type="match status" value="1"/>
</dbReference>
<feature type="disulfide bond" evidence="14">
    <location>
        <begin position="1263"/>
        <end position="1277"/>
    </location>
</feature>
<feature type="domain" description="CUB" evidence="17">
    <location>
        <begin position="1281"/>
        <end position="1415"/>
    </location>
</feature>
<dbReference type="PROSITE" id="PS01248">
    <property type="entry name" value="EGF_LAM_1"/>
    <property type="match status" value="3"/>
</dbReference>
<dbReference type="InterPro" id="IPR001881">
    <property type="entry name" value="EGF-like_Ca-bd_dom"/>
</dbReference>
<dbReference type="CDD" id="cd00041">
    <property type="entry name" value="CUB"/>
    <property type="match status" value="2"/>
</dbReference>
<dbReference type="SMART" id="SM00423">
    <property type="entry name" value="PSI"/>
    <property type="match status" value="8"/>
</dbReference>
<name>A0A210Q7R5_MIZYE</name>
<dbReference type="Pfam" id="PF12947">
    <property type="entry name" value="EGF_3"/>
    <property type="match status" value="1"/>
</dbReference>
<dbReference type="FunFam" id="2.10.25.10:FF:000191">
    <property type="entry name" value="Multiple epidermal growth factor-like domains 8"/>
    <property type="match status" value="1"/>
</dbReference>
<comment type="caution">
    <text evidence="20">The sequence shown here is derived from an EMBL/GenBank/DDBJ whole genome shotgun (WGS) entry which is preliminary data.</text>
</comment>
<dbReference type="Proteomes" id="UP000242188">
    <property type="component" value="Unassembled WGS sequence"/>
</dbReference>
<dbReference type="SMART" id="SM00180">
    <property type="entry name" value="EGF_Lam"/>
    <property type="match status" value="4"/>
</dbReference>
<keyword evidence="10 14" id="KW-1015">Disulfide bond</keyword>
<dbReference type="SMART" id="SM00181">
    <property type="entry name" value="EGF"/>
    <property type="match status" value="11"/>
</dbReference>
<feature type="signal peptide" evidence="16">
    <location>
        <begin position="1"/>
        <end position="22"/>
    </location>
</feature>
<reference evidence="20 21" key="1">
    <citation type="journal article" date="2017" name="Nat. Ecol. Evol.">
        <title>Scallop genome provides insights into evolution of bilaterian karyotype and development.</title>
        <authorList>
            <person name="Wang S."/>
            <person name="Zhang J."/>
            <person name="Jiao W."/>
            <person name="Li J."/>
            <person name="Xun X."/>
            <person name="Sun Y."/>
            <person name="Guo X."/>
            <person name="Huan P."/>
            <person name="Dong B."/>
            <person name="Zhang L."/>
            <person name="Hu X."/>
            <person name="Sun X."/>
            <person name="Wang J."/>
            <person name="Zhao C."/>
            <person name="Wang Y."/>
            <person name="Wang D."/>
            <person name="Huang X."/>
            <person name="Wang R."/>
            <person name="Lv J."/>
            <person name="Li Y."/>
            <person name="Zhang Z."/>
            <person name="Liu B."/>
            <person name="Lu W."/>
            <person name="Hui Y."/>
            <person name="Liang J."/>
            <person name="Zhou Z."/>
            <person name="Hou R."/>
            <person name="Li X."/>
            <person name="Liu Y."/>
            <person name="Li H."/>
            <person name="Ning X."/>
            <person name="Lin Y."/>
            <person name="Zhao L."/>
            <person name="Xing Q."/>
            <person name="Dou J."/>
            <person name="Li Y."/>
            <person name="Mao J."/>
            <person name="Guo H."/>
            <person name="Dou H."/>
            <person name="Li T."/>
            <person name="Mu C."/>
            <person name="Jiang W."/>
            <person name="Fu Q."/>
            <person name="Fu X."/>
            <person name="Miao Y."/>
            <person name="Liu J."/>
            <person name="Yu Q."/>
            <person name="Li R."/>
            <person name="Liao H."/>
            <person name="Li X."/>
            <person name="Kong Y."/>
            <person name="Jiang Z."/>
            <person name="Chourrout D."/>
            <person name="Li R."/>
            <person name="Bao Z."/>
        </authorList>
    </citation>
    <scope>NUCLEOTIDE SEQUENCE [LARGE SCALE GENOMIC DNA]</scope>
    <source>
        <strain evidence="20 21">PY_sf001</strain>
    </source>
</reference>
<dbReference type="PROSITE" id="PS01186">
    <property type="entry name" value="EGF_2"/>
    <property type="match status" value="1"/>
</dbReference>
<dbReference type="GO" id="GO:0005509">
    <property type="term" value="F:calcium ion binding"/>
    <property type="evidence" value="ECO:0007669"/>
    <property type="project" value="InterPro"/>
</dbReference>
<dbReference type="InterPro" id="IPR049883">
    <property type="entry name" value="NOTCH1_EGF-like"/>
</dbReference>
<dbReference type="SMART" id="SM00042">
    <property type="entry name" value="CUB"/>
    <property type="match status" value="2"/>
</dbReference>
<dbReference type="Pfam" id="PF24973">
    <property type="entry name" value="EGF_LMN_ATRN"/>
    <property type="match status" value="3"/>
</dbReference>
<accession>A0A210Q7R5</accession>
<evidence type="ECO:0000256" key="11">
    <source>
        <dbReference type="ARBA" id="ARBA00023180"/>
    </source>
</evidence>
<evidence type="ECO:0000256" key="7">
    <source>
        <dbReference type="ARBA" id="ARBA00022837"/>
    </source>
</evidence>
<dbReference type="InterPro" id="IPR000152">
    <property type="entry name" value="EGF-type_Asp/Asn_hydroxyl_site"/>
</dbReference>
<organism evidence="20 21">
    <name type="scientific">Mizuhopecten yessoensis</name>
    <name type="common">Japanese scallop</name>
    <name type="synonym">Patinopecten yessoensis</name>
    <dbReference type="NCBI Taxonomy" id="6573"/>
    <lineage>
        <taxon>Eukaryota</taxon>
        <taxon>Metazoa</taxon>
        <taxon>Spiralia</taxon>
        <taxon>Lophotrochozoa</taxon>
        <taxon>Mollusca</taxon>
        <taxon>Bivalvia</taxon>
        <taxon>Autobranchia</taxon>
        <taxon>Pteriomorphia</taxon>
        <taxon>Pectinida</taxon>
        <taxon>Pectinoidea</taxon>
        <taxon>Pectinidae</taxon>
        <taxon>Mizuhopecten</taxon>
    </lineage>
</organism>
<evidence type="ECO:0000256" key="5">
    <source>
        <dbReference type="ARBA" id="ARBA00022729"/>
    </source>
</evidence>
<feature type="domain" description="CUB" evidence="17">
    <location>
        <begin position="29"/>
        <end position="142"/>
    </location>
</feature>
<dbReference type="PANTHER" id="PTHR46093:SF16">
    <property type="entry name" value="MULTIPLE EGF-LIKE-DOMAINS 8"/>
    <property type="match status" value="1"/>
</dbReference>
<keyword evidence="3 13" id="KW-0245">EGF-like domain</keyword>
<dbReference type="Pfam" id="PF24981">
    <property type="entry name" value="Beta-prop_ATRN-LZTR1"/>
    <property type="match status" value="2"/>
</dbReference>
<dbReference type="SUPFAM" id="SSF117281">
    <property type="entry name" value="Kelch motif"/>
    <property type="match status" value="2"/>
</dbReference>
<dbReference type="EMBL" id="NEDP02004679">
    <property type="protein sequence ID" value="OWF44788.1"/>
    <property type="molecule type" value="Genomic_DNA"/>
</dbReference>
<feature type="domain" description="Laminin EGF-like" evidence="19">
    <location>
        <begin position="1230"/>
        <end position="1279"/>
    </location>
</feature>
<dbReference type="InterPro" id="IPR009030">
    <property type="entry name" value="Growth_fac_rcpt_cys_sf"/>
</dbReference>
<dbReference type="SUPFAM" id="SSF57184">
    <property type="entry name" value="Growth factor receptor domain"/>
    <property type="match status" value="1"/>
</dbReference>
<evidence type="ECO:0000313" key="20">
    <source>
        <dbReference type="EMBL" id="OWF44788.1"/>
    </source>
</evidence>
<dbReference type="PROSITE" id="PS50026">
    <property type="entry name" value="EGF_3"/>
    <property type="match status" value="1"/>
</dbReference>
<dbReference type="Gene3D" id="2.10.25.10">
    <property type="entry name" value="Laminin"/>
    <property type="match status" value="7"/>
</dbReference>
<dbReference type="PROSITE" id="PS50027">
    <property type="entry name" value="EGF_LAM_2"/>
    <property type="match status" value="2"/>
</dbReference>
<evidence type="ECO:0000259" key="18">
    <source>
        <dbReference type="PROSITE" id="PS50026"/>
    </source>
</evidence>
<proteinExistence type="predicted"/>
<evidence type="ECO:0000259" key="19">
    <source>
        <dbReference type="PROSITE" id="PS50027"/>
    </source>
</evidence>
<evidence type="ECO:0000256" key="2">
    <source>
        <dbReference type="ARBA" id="ARBA00022441"/>
    </source>
</evidence>
<dbReference type="Pfam" id="PF18720">
    <property type="entry name" value="EGF_Tenascin"/>
    <property type="match status" value="1"/>
</dbReference>
<dbReference type="GO" id="GO:0048513">
    <property type="term" value="P:animal organ development"/>
    <property type="evidence" value="ECO:0007669"/>
    <property type="project" value="UniProtKB-ARBA"/>
</dbReference>
<dbReference type="CDD" id="cd00055">
    <property type="entry name" value="EGF_Lam"/>
    <property type="match status" value="2"/>
</dbReference>
<dbReference type="SMART" id="SM00179">
    <property type="entry name" value="EGF_CA"/>
    <property type="match status" value="2"/>
</dbReference>
<feature type="chain" id="PRO_5012284291" evidence="16">
    <location>
        <begin position="23"/>
        <end position="2882"/>
    </location>
</feature>
<dbReference type="InterPro" id="IPR018097">
    <property type="entry name" value="EGF_Ca-bd_CS"/>
</dbReference>
<dbReference type="InterPro" id="IPR035914">
    <property type="entry name" value="Sperma_CUB_dom_sf"/>
</dbReference>
<dbReference type="Gene3D" id="2.120.10.80">
    <property type="entry name" value="Kelch-type beta propeller"/>
    <property type="match status" value="4"/>
</dbReference>
<dbReference type="SUPFAM" id="SSF49854">
    <property type="entry name" value="Spermadhesin, CUB domain"/>
    <property type="match status" value="2"/>
</dbReference>
<dbReference type="CDD" id="cd00054">
    <property type="entry name" value="EGF_CA"/>
    <property type="match status" value="1"/>
</dbReference>
<evidence type="ECO:0000256" key="1">
    <source>
        <dbReference type="ARBA" id="ARBA00004479"/>
    </source>
</evidence>
<feature type="disulfide bond" evidence="14">
    <location>
        <begin position="1251"/>
        <end position="1260"/>
    </location>
</feature>
<keyword evidence="6" id="KW-0677">Repeat</keyword>
<dbReference type="Pfam" id="PF00431">
    <property type="entry name" value="CUB"/>
    <property type="match status" value="1"/>
</dbReference>
<keyword evidence="8 15" id="KW-1133">Transmembrane helix</keyword>
<comment type="subcellular location">
    <subcellularLocation>
        <location evidence="1">Membrane</location>
        <topology evidence="1">Single-pass type I membrane protein</topology>
    </subcellularLocation>
</comment>
<dbReference type="Pfam" id="PF01437">
    <property type="entry name" value="PSI"/>
    <property type="match status" value="1"/>
</dbReference>
<evidence type="ECO:0000256" key="6">
    <source>
        <dbReference type="ARBA" id="ARBA00022737"/>
    </source>
</evidence>
<dbReference type="PANTHER" id="PTHR46093">
    <property type="entry name" value="ACYL-COA-BINDING DOMAIN-CONTAINING PROTEIN 5"/>
    <property type="match status" value="1"/>
</dbReference>
<evidence type="ECO:0000256" key="15">
    <source>
        <dbReference type="SAM" id="Phobius"/>
    </source>
</evidence>
<dbReference type="Pfam" id="PF00053">
    <property type="entry name" value="EGF_laminin"/>
    <property type="match status" value="1"/>
</dbReference>
<feature type="transmembrane region" description="Helical" evidence="15">
    <location>
        <begin position="2616"/>
        <end position="2638"/>
    </location>
</feature>
<evidence type="ECO:0000256" key="10">
    <source>
        <dbReference type="ARBA" id="ARBA00023157"/>
    </source>
</evidence>
<keyword evidence="11" id="KW-0325">Glycoprotein</keyword>
<dbReference type="PROSITE" id="PS01180">
    <property type="entry name" value="CUB"/>
    <property type="match status" value="2"/>
</dbReference>
<dbReference type="InterPro" id="IPR024731">
    <property type="entry name" value="NELL2-like_EGF"/>
</dbReference>
<keyword evidence="7" id="KW-0106">Calcium</keyword>
<dbReference type="InterPro" id="IPR015915">
    <property type="entry name" value="Kelch-typ_b-propeller"/>
</dbReference>
<protein>
    <submittedName>
        <fullName evidence="20">Multiple epidermal growth factor-like domains protein 8</fullName>
    </submittedName>
</protein>
<dbReference type="InterPro" id="IPR041161">
    <property type="entry name" value="EGF_Tenascin"/>
</dbReference>
<dbReference type="SUPFAM" id="SSF57196">
    <property type="entry name" value="EGF/Laminin"/>
    <property type="match status" value="2"/>
</dbReference>
<evidence type="ECO:0000256" key="16">
    <source>
        <dbReference type="SAM" id="SignalP"/>
    </source>
</evidence>
<evidence type="ECO:0000256" key="14">
    <source>
        <dbReference type="PROSITE-ProRule" id="PRU00460"/>
    </source>
</evidence>
<dbReference type="InterPro" id="IPR002165">
    <property type="entry name" value="Plexin_repeat"/>
</dbReference>
<evidence type="ECO:0000256" key="3">
    <source>
        <dbReference type="ARBA" id="ARBA00022536"/>
    </source>
</evidence>
<dbReference type="InterPro" id="IPR056737">
    <property type="entry name" value="Beta-prop_ATRN-MKLN-like"/>
</dbReference>
<dbReference type="OrthoDB" id="263283at2759"/>
<dbReference type="InterPro" id="IPR000859">
    <property type="entry name" value="CUB_dom"/>
</dbReference>
<feature type="disulfide bond" evidence="14">
    <location>
        <begin position="1232"/>
        <end position="1249"/>
    </location>
</feature>
<dbReference type="InterPro" id="IPR056863">
    <property type="entry name" value="LMN_ATRN_NET-like_EGF"/>
</dbReference>
<comment type="caution">
    <text evidence="13">Lacks conserved residue(s) required for the propagation of feature annotation.</text>
</comment>
<dbReference type="Gene3D" id="2.60.120.290">
    <property type="entry name" value="Spermadhesin, CUB domain"/>
    <property type="match status" value="2"/>
</dbReference>
<dbReference type="FunFam" id="2.10.25.10:FF:000202">
    <property type="entry name" value="Multiple epidermal growth factor-like domains 8"/>
    <property type="match status" value="1"/>
</dbReference>
<evidence type="ECO:0000256" key="12">
    <source>
        <dbReference type="ARBA" id="ARBA00023292"/>
    </source>
</evidence>
<feature type="domain" description="EGF-like" evidence="18">
    <location>
        <begin position="1108"/>
        <end position="1148"/>
    </location>
</feature>
<dbReference type="PROSITE" id="PS00022">
    <property type="entry name" value="EGF_1"/>
    <property type="match status" value="2"/>
</dbReference>
<dbReference type="InterPro" id="IPR002049">
    <property type="entry name" value="LE_dom"/>
</dbReference>
<keyword evidence="21" id="KW-1185">Reference proteome</keyword>
<feature type="disulfide bond" evidence="14">
    <location>
        <begin position="1213"/>
        <end position="1227"/>
    </location>
</feature>
<evidence type="ECO:0000259" key="17">
    <source>
        <dbReference type="PROSITE" id="PS01180"/>
    </source>
</evidence>
<keyword evidence="2" id="KW-0880">Kelch repeat</keyword>
<evidence type="ECO:0000256" key="4">
    <source>
        <dbReference type="ARBA" id="ARBA00022692"/>
    </source>
</evidence>
<feature type="domain" description="Laminin EGF-like" evidence="19">
    <location>
        <begin position="1183"/>
        <end position="1229"/>
    </location>
</feature>
<dbReference type="PROSITE" id="PS01187">
    <property type="entry name" value="EGF_CA"/>
    <property type="match status" value="1"/>
</dbReference>
<dbReference type="PROSITE" id="PS00010">
    <property type="entry name" value="ASX_HYDROXYL"/>
    <property type="match status" value="1"/>
</dbReference>
<gene>
    <name evidence="20" type="ORF">KP79_PYT03527</name>
</gene>
<dbReference type="GO" id="GO:0048731">
    <property type="term" value="P:system development"/>
    <property type="evidence" value="ECO:0007669"/>
    <property type="project" value="UniProtKB-ARBA"/>
</dbReference>
<keyword evidence="4 15" id="KW-0812">Transmembrane</keyword>
<dbReference type="InterPro" id="IPR000742">
    <property type="entry name" value="EGF"/>
</dbReference>
<feature type="disulfide bond" evidence="14">
    <location>
        <begin position="1201"/>
        <end position="1210"/>
    </location>
</feature>
<dbReference type="GO" id="GO:0016020">
    <property type="term" value="C:membrane"/>
    <property type="evidence" value="ECO:0007669"/>
    <property type="project" value="UniProtKB-SubCell"/>
</dbReference>
<dbReference type="InterPro" id="IPR016201">
    <property type="entry name" value="PSI"/>
</dbReference>